<dbReference type="PANTHER" id="PTHR30146:SF109">
    <property type="entry name" value="HTH-TYPE TRANSCRIPTIONAL REGULATOR GALS"/>
    <property type="match status" value="1"/>
</dbReference>
<dbReference type="PROSITE" id="PS50932">
    <property type="entry name" value="HTH_LACI_2"/>
    <property type="match status" value="1"/>
</dbReference>
<reference evidence="5" key="2">
    <citation type="submission" date="2020-09" db="EMBL/GenBank/DDBJ databases">
        <authorList>
            <person name="Sun Q."/>
            <person name="Ohkuma M."/>
        </authorList>
    </citation>
    <scope>NUCLEOTIDE SEQUENCE</scope>
    <source>
        <strain evidence="5">JCM 15325</strain>
    </source>
</reference>
<dbReference type="Proteomes" id="UP000654670">
    <property type="component" value="Unassembled WGS sequence"/>
</dbReference>
<name>A0A917S5Y6_9BACL</name>
<dbReference type="Pfam" id="PF00356">
    <property type="entry name" value="LacI"/>
    <property type="match status" value="1"/>
</dbReference>
<dbReference type="EMBL" id="BMOK01000008">
    <property type="protein sequence ID" value="GGL56990.1"/>
    <property type="molecule type" value="Genomic_DNA"/>
</dbReference>
<dbReference type="SMART" id="SM00354">
    <property type="entry name" value="HTH_LACI"/>
    <property type="match status" value="1"/>
</dbReference>
<protein>
    <submittedName>
        <fullName evidence="5">LacI family transcriptional regulator</fullName>
    </submittedName>
</protein>
<dbReference type="PRINTS" id="PR00036">
    <property type="entry name" value="HTHLACI"/>
</dbReference>
<dbReference type="Gene3D" id="1.10.260.40">
    <property type="entry name" value="lambda repressor-like DNA-binding domains"/>
    <property type="match status" value="1"/>
</dbReference>
<evidence type="ECO:0000313" key="6">
    <source>
        <dbReference type="Proteomes" id="UP000654670"/>
    </source>
</evidence>
<dbReference type="SUPFAM" id="SSF53822">
    <property type="entry name" value="Periplasmic binding protein-like I"/>
    <property type="match status" value="1"/>
</dbReference>
<reference evidence="5" key="1">
    <citation type="journal article" date="2014" name="Int. J. Syst. Evol. Microbiol.">
        <title>Complete genome sequence of Corynebacterium casei LMG S-19264T (=DSM 44701T), isolated from a smear-ripened cheese.</title>
        <authorList>
            <consortium name="US DOE Joint Genome Institute (JGI-PGF)"/>
            <person name="Walter F."/>
            <person name="Albersmeier A."/>
            <person name="Kalinowski J."/>
            <person name="Ruckert C."/>
        </authorList>
    </citation>
    <scope>NUCLEOTIDE SEQUENCE</scope>
    <source>
        <strain evidence="5">JCM 15325</strain>
    </source>
</reference>
<evidence type="ECO:0000259" key="4">
    <source>
        <dbReference type="PROSITE" id="PS50932"/>
    </source>
</evidence>
<dbReference type="Pfam" id="PF00532">
    <property type="entry name" value="Peripla_BP_1"/>
    <property type="match status" value="1"/>
</dbReference>
<dbReference type="Gene3D" id="3.40.50.2300">
    <property type="match status" value="2"/>
</dbReference>
<keyword evidence="1" id="KW-0805">Transcription regulation</keyword>
<dbReference type="CDD" id="cd06267">
    <property type="entry name" value="PBP1_LacI_sugar_binding-like"/>
    <property type="match status" value="1"/>
</dbReference>
<evidence type="ECO:0000313" key="5">
    <source>
        <dbReference type="EMBL" id="GGL56990.1"/>
    </source>
</evidence>
<dbReference type="GO" id="GO:0000976">
    <property type="term" value="F:transcription cis-regulatory region binding"/>
    <property type="evidence" value="ECO:0007669"/>
    <property type="project" value="TreeGrafter"/>
</dbReference>
<dbReference type="InterPro" id="IPR001761">
    <property type="entry name" value="Peripla_BP/Lac1_sug-bd_dom"/>
</dbReference>
<dbReference type="GO" id="GO:0003700">
    <property type="term" value="F:DNA-binding transcription factor activity"/>
    <property type="evidence" value="ECO:0007669"/>
    <property type="project" value="TreeGrafter"/>
</dbReference>
<accession>A0A917S5Y6</accession>
<gene>
    <name evidence="5" type="ORF">GCM10007968_21240</name>
</gene>
<feature type="domain" description="HTH lacI-type" evidence="4">
    <location>
        <begin position="2"/>
        <end position="56"/>
    </location>
</feature>
<dbReference type="CDD" id="cd01392">
    <property type="entry name" value="HTH_LacI"/>
    <property type="match status" value="1"/>
</dbReference>
<dbReference type="InterPro" id="IPR010982">
    <property type="entry name" value="Lambda_DNA-bd_dom_sf"/>
</dbReference>
<dbReference type="PANTHER" id="PTHR30146">
    <property type="entry name" value="LACI-RELATED TRANSCRIPTIONAL REPRESSOR"/>
    <property type="match status" value="1"/>
</dbReference>
<keyword evidence="6" id="KW-1185">Reference proteome</keyword>
<evidence type="ECO:0000256" key="1">
    <source>
        <dbReference type="ARBA" id="ARBA00023015"/>
    </source>
</evidence>
<organism evidence="5 6">
    <name type="scientific">Sporolactobacillus putidus</name>
    <dbReference type="NCBI Taxonomy" id="492735"/>
    <lineage>
        <taxon>Bacteria</taxon>
        <taxon>Bacillati</taxon>
        <taxon>Bacillota</taxon>
        <taxon>Bacilli</taxon>
        <taxon>Bacillales</taxon>
        <taxon>Sporolactobacillaceae</taxon>
        <taxon>Sporolactobacillus</taxon>
    </lineage>
</organism>
<dbReference type="SUPFAM" id="SSF47413">
    <property type="entry name" value="lambda repressor-like DNA-binding domains"/>
    <property type="match status" value="1"/>
</dbReference>
<sequence length="341" mass="37859">MSTIRDVAKSAGVSAATVSRVLNNKGYVSEEKKEKIEKVIHDMGYEPNQIARGLAKKTSKTLALIVTDITNPFFPELAKGAEKAAYLNGYSFLLGNTKGMDNHNDDYVKLLKNKYIDGVIIASHDIDIEILKEQENTPMVVLEMDNDIENACTIKVDNYDGAMTATRHLVSIGCRKIAHIYGPQYDSTAKERLEGYKAVIRDTSGLSEILVPGDFTINGGAETVQNLLTQYPDIDGIFAGNDLMAIGVLKKLNQLKIKVPEDIAVCGFDGIFMTQVTNPELTTIEQPIYRMGELAAEKLIFRINHPFYGKESIELKTKLQIRESTRKVNRSDQKKSFSDGD</sequence>
<dbReference type="AlphaFoldDB" id="A0A917S5Y6"/>
<dbReference type="InterPro" id="IPR028082">
    <property type="entry name" value="Peripla_BP_I"/>
</dbReference>
<dbReference type="RefSeq" id="WP_229727570.1">
    <property type="nucleotide sequence ID" value="NZ_BMOK01000008.1"/>
</dbReference>
<keyword evidence="2" id="KW-0238">DNA-binding</keyword>
<keyword evidence="3" id="KW-0804">Transcription</keyword>
<evidence type="ECO:0000256" key="3">
    <source>
        <dbReference type="ARBA" id="ARBA00023163"/>
    </source>
</evidence>
<dbReference type="InterPro" id="IPR000843">
    <property type="entry name" value="HTH_LacI"/>
</dbReference>
<dbReference type="PROSITE" id="PS00356">
    <property type="entry name" value="HTH_LACI_1"/>
    <property type="match status" value="1"/>
</dbReference>
<proteinExistence type="predicted"/>
<evidence type="ECO:0000256" key="2">
    <source>
        <dbReference type="ARBA" id="ARBA00023125"/>
    </source>
</evidence>
<comment type="caution">
    <text evidence="5">The sequence shown here is derived from an EMBL/GenBank/DDBJ whole genome shotgun (WGS) entry which is preliminary data.</text>
</comment>